<dbReference type="EMBL" id="CH476751">
    <property type="protein sequence ID" value="EIE91744.1"/>
    <property type="molecule type" value="Genomic_DNA"/>
</dbReference>
<reference evidence="1 2" key="1">
    <citation type="journal article" date="2009" name="PLoS Genet.">
        <title>Genomic analysis of the basal lineage fungus Rhizopus oryzae reveals a whole-genome duplication.</title>
        <authorList>
            <person name="Ma L.-J."/>
            <person name="Ibrahim A.S."/>
            <person name="Skory C."/>
            <person name="Grabherr M.G."/>
            <person name="Burger G."/>
            <person name="Butler M."/>
            <person name="Elias M."/>
            <person name="Idnurm A."/>
            <person name="Lang B.F."/>
            <person name="Sone T."/>
            <person name="Abe A."/>
            <person name="Calvo S.E."/>
            <person name="Corrochano L.M."/>
            <person name="Engels R."/>
            <person name="Fu J."/>
            <person name="Hansberg W."/>
            <person name="Kim J.-M."/>
            <person name="Kodira C.D."/>
            <person name="Koehrsen M.J."/>
            <person name="Liu B."/>
            <person name="Miranda-Saavedra D."/>
            <person name="O'Leary S."/>
            <person name="Ortiz-Castellanos L."/>
            <person name="Poulter R."/>
            <person name="Rodriguez-Romero J."/>
            <person name="Ruiz-Herrera J."/>
            <person name="Shen Y.-Q."/>
            <person name="Zeng Q."/>
            <person name="Galagan J."/>
            <person name="Birren B.W."/>
            <person name="Cuomo C.A."/>
            <person name="Wickes B.L."/>
        </authorList>
    </citation>
    <scope>NUCLEOTIDE SEQUENCE [LARGE SCALE GENOMIC DNA]</scope>
    <source>
        <strain evidence="2">RA 99-880 / ATCC MYA-4621 / FGSC 9543 / NRRL 43880</strain>
    </source>
</reference>
<dbReference type="OrthoDB" id="2204808at2759"/>
<sequence length="81" mass="9433">MGTLFNRSNYRLYVLLASILTSSILYQKLSNAIFVPKQLQHIPKVNTLQWFWSVLIGESHDVRVKRLVLPIMNKYGLCLKI</sequence>
<dbReference type="RefSeq" id="XP_067527140.1">
    <property type="nucleotide sequence ID" value="XM_067671039.1"/>
</dbReference>
<protein>
    <submittedName>
        <fullName evidence="1">Uncharacterized protein</fullName>
    </submittedName>
</protein>
<name>I1CTG4_RHIO9</name>
<dbReference type="STRING" id="246409.I1CTG4"/>
<dbReference type="GeneID" id="93623420"/>
<organism evidence="1 2">
    <name type="scientific">Rhizopus delemar (strain RA 99-880 / ATCC MYA-4621 / FGSC 9543 / NRRL 43880)</name>
    <name type="common">Mucormycosis agent</name>
    <name type="synonym">Rhizopus arrhizus var. delemar</name>
    <dbReference type="NCBI Taxonomy" id="246409"/>
    <lineage>
        <taxon>Eukaryota</taxon>
        <taxon>Fungi</taxon>
        <taxon>Fungi incertae sedis</taxon>
        <taxon>Mucoromycota</taxon>
        <taxon>Mucoromycotina</taxon>
        <taxon>Mucoromycetes</taxon>
        <taxon>Mucorales</taxon>
        <taxon>Mucorineae</taxon>
        <taxon>Rhizopodaceae</taxon>
        <taxon>Rhizopus</taxon>
    </lineage>
</organism>
<keyword evidence="2" id="KW-1185">Reference proteome</keyword>
<dbReference type="AlphaFoldDB" id="I1CTG4"/>
<accession>I1CTG4</accession>
<dbReference type="Proteomes" id="UP000009138">
    <property type="component" value="Unassembled WGS sequence"/>
</dbReference>
<dbReference type="VEuPathDB" id="FungiDB:RO3G_16455"/>
<dbReference type="InParanoid" id="I1CTG4"/>
<evidence type="ECO:0000313" key="2">
    <source>
        <dbReference type="Proteomes" id="UP000009138"/>
    </source>
</evidence>
<proteinExistence type="predicted"/>
<gene>
    <name evidence="1" type="ORF">RO3G_16455</name>
</gene>
<evidence type="ECO:0000313" key="1">
    <source>
        <dbReference type="EMBL" id="EIE91744.1"/>
    </source>
</evidence>
<dbReference type="OMA" id="PLMNKHG"/>